<evidence type="ECO:0000259" key="6">
    <source>
        <dbReference type="Pfam" id="PF01368"/>
    </source>
</evidence>
<evidence type="ECO:0000313" key="10">
    <source>
        <dbReference type="Proteomes" id="UP000334923"/>
    </source>
</evidence>
<organism evidence="9 10">
    <name type="scientific">Methylacidimicrobium tartarophylax</name>
    <dbReference type="NCBI Taxonomy" id="1041768"/>
    <lineage>
        <taxon>Bacteria</taxon>
        <taxon>Pseudomonadati</taxon>
        <taxon>Verrucomicrobiota</taxon>
        <taxon>Methylacidimicrobium</taxon>
    </lineage>
</organism>
<feature type="domain" description="DDH" evidence="6">
    <location>
        <begin position="80"/>
        <end position="243"/>
    </location>
</feature>
<dbReference type="Proteomes" id="UP000334923">
    <property type="component" value="Unassembled WGS sequence"/>
</dbReference>
<accession>A0A5E6MES2</accession>
<dbReference type="InterPro" id="IPR038763">
    <property type="entry name" value="DHH_sf"/>
</dbReference>
<keyword evidence="5 9" id="KW-0269">Exonuclease</keyword>
<dbReference type="Gene3D" id="3.90.1640.30">
    <property type="match status" value="1"/>
</dbReference>
<gene>
    <name evidence="9" type="primary">recJ</name>
    <name evidence="9" type="ORF">MAMT_01139</name>
</gene>
<dbReference type="RefSeq" id="WP_142659996.1">
    <property type="nucleotide sequence ID" value="NZ_CABFVA020000065.1"/>
</dbReference>
<evidence type="ECO:0000256" key="4">
    <source>
        <dbReference type="ARBA" id="ARBA00022801"/>
    </source>
</evidence>
<proteinExistence type="inferred from homology"/>
<dbReference type="SUPFAM" id="SSF64182">
    <property type="entry name" value="DHH phosphoesterases"/>
    <property type="match status" value="1"/>
</dbReference>
<evidence type="ECO:0000256" key="5">
    <source>
        <dbReference type="ARBA" id="ARBA00022839"/>
    </source>
</evidence>
<reference evidence="9 10" key="1">
    <citation type="submission" date="2019-09" db="EMBL/GenBank/DDBJ databases">
        <authorList>
            <person name="Cremers G."/>
        </authorList>
    </citation>
    <scope>NUCLEOTIDE SEQUENCE [LARGE SCALE GENOMIC DNA]</scope>
    <source>
        <strain evidence="9">4A</strain>
    </source>
</reference>
<dbReference type="InterPro" id="IPR001667">
    <property type="entry name" value="DDH_dom"/>
</dbReference>
<feature type="domain" description="DHHA1" evidence="7">
    <location>
        <begin position="365"/>
        <end position="456"/>
    </location>
</feature>
<dbReference type="InterPro" id="IPR003156">
    <property type="entry name" value="DHHA1_dom"/>
</dbReference>
<dbReference type="Gene3D" id="3.10.310.30">
    <property type="match status" value="1"/>
</dbReference>
<dbReference type="GO" id="GO:0003676">
    <property type="term" value="F:nucleic acid binding"/>
    <property type="evidence" value="ECO:0007669"/>
    <property type="project" value="InterPro"/>
</dbReference>
<dbReference type="InterPro" id="IPR051673">
    <property type="entry name" value="SSDNA_exonuclease_RecJ"/>
</dbReference>
<dbReference type="EMBL" id="CABFVA020000065">
    <property type="protein sequence ID" value="VVM06333.1"/>
    <property type="molecule type" value="Genomic_DNA"/>
</dbReference>
<dbReference type="GO" id="GO:0008409">
    <property type="term" value="F:5'-3' exonuclease activity"/>
    <property type="evidence" value="ECO:0007669"/>
    <property type="project" value="InterPro"/>
</dbReference>
<evidence type="ECO:0000256" key="2">
    <source>
        <dbReference type="ARBA" id="ARBA00019841"/>
    </source>
</evidence>
<dbReference type="GO" id="GO:0006281">
    <property type="term" value="P:DNA repair"/>
    <property type="evidence" value="ECO:0007669"/>
    <property type="project" value="InterPro"/>
</dbReference>
<dbReference type="AlphaFoldDB" id="A0A5E6MES2"/>
<protein>
    <recommendedName>
        <fullName evidence="2">Single-stranded-DNA-specific exonuclease RecJ</fullName>
    </recommendedName>
</protein>
<dbReference type="InterPro" id="IPR004610">
    <property type="entry name" value="RecJ"/>
</dbReference>
<evidence type="ECO:0000259" key="7">
    <source>
        <dbReference type="Pfam" id="PF02272"/>
    </source>
</evidence>
<dbReference type="InterPro" id="IPR041122">
    <property type="entry name" value="RecJ_OB"/>
</dbReference>
<dbReference type="Pfam" id="PF17768">
    <property type="entry name" value="RecJ_OB"/>
    <property type="match status" value="1"/>
</dbReference>
<dbReference type="Pfam" id="PF02272">
    <property type="entry name" value="DHHA1"/>
    <property type="match status" value="1"/>
</dbReference>
<evidence type="ECO:0000256" key="3">
    <source>
        <dbReference type="ARBA" id="ARBA00022722"/>
    </source>
</evidence>
<keyword evidence="4 9" id="KW-0378">Hydrolase</keyword>
<keyword evidence="10" id="KW-1185">Reference proteome</keyword>
<dbReference type="OrthoDB" id="9809852at2"/>
<feature type="domain" description="RecJ OB" evidence="8">
    <location>
        <begin position="471"/>
        <end position="566"/>
    </location>
</feature>
<dbReference type="PANTHER" id="PTHR30255:SF2">
    <property type="entry name" value="SINGLE-STRANDED-DNA-SPECIFIC EXONUCLEASE RECJ"/>
    <property type="match status" value="1"/>
</dbReference>
<evidence type="ECO:0000259" key="8">
    <source>
        <dbReference type="Pfam" id="PF17768"/>
    </source>
</evidence>
<dbReference type="NCBIfam" id="TIGR00644">
    <property type="entry name" value="recJ"/>
    <property type="match status" value="1"/>
</dbReference>
<evidence type="ECO:0000313" key="9">
    <source>
        <dbReference type="EMBL" id="VVM06333.1"/>
    </source>
</evidence>
<name>A0A5E6MES2_9BACT</name>
<evidence type="ECO:0000256" key="1">
    <source>
        <dbReference type="ARBA" id="ARBA00005915"/>
    </source>
</evidence>
<comment type="similarity">
    <text evidence="1">Belongs to the RecJ family.</text>
</comment>
<sequence length="575" mass="62825">MQASPIWEIDSPGEEAETLGRELGVSPLLGGLLVERGHRDPEEASRFLNPKLSALEDPFQLSGLRQAAERLRQAIVERQRILVYGDYDVDGVSSTALLVRALRLLGASASAFIPERASEGYGLTRKGLERAFRLFCEERGNHDPGQKQLPDLVVAVDCGTTSIEELSWLAEKGVEAIVVDHHRPAGCWPPACAILNPHRDGRGSHFASAGLVFKLLHGLLKLEPAYRERLRLREELDLVALGTIADIVPLTGDNRIFVARGLEQLGRRRLPGLRALASVSKMGEKPTVEDVAFRLAPRLNASGRLDDAMESVRLLLTDSPTEAEQGALSLHRKNLQRRLVEREMLEDALGTLEKEPAVFTGGAIVVGKRGWHAGVVGIVASRLLRRFHRLVAVVAFDERGEGKGSARGIPGMSIVEGLRASAAHLEKFGGHDLAAGFSLREENLSAFRASLVQWASRAGSPEIFRKRLRIAGELPLSAAGLPLYEELERLAPFGAGNARPLFAFPSLFLEGVPIQARGCTRISLRSGDARREAFGFDLPVNGVIAGRFQIAGHLDWDSLGKRVRVRIVDWRAEQG</sequence>
<dbReference type="GO" id="GO:0006310">
    <property type="term" value="P:DNA recombination"/>
    <property type="evidence" value="ECO:0007669"/>
    <property type="project" value="InterPro"/>
</dbReference>
<dbReference type="PANTHER" id="PTHR30255">
    <property type="entry name" value="SINGLE-STRANDED-DNA-SPECIFIC EXONUCLEASE RECJ"/>
    <property type="match status" value="1"/>
</dbReference>
<dbReference type="Pfam" id="PF01368">
    <property type="entry name" value="DHH"/>
    <property type="match status" value="1"/>
</dbReference>
<keyword evidence="3" id="KW-0540">Nuclease</keyword>